<keyword evidence="4" id="KW-1185">Reference proteome</keyword>
<evidence type="ECO:0000256" key="2">
    <source>
        <dbReference type="SAM" id="SignalP"/>
    </source>
</evidence>
<feature type="chain" id="PRO_5021503208" evidence="2">
    <location>
        <begin position="24"/>
        <end position="66"/>
    </location>
</feature>
<evidence type="ECO:0000256" key="1">
    <source>
        <dbReference type="SAM" id="MobiDB-lite"/>
    </source>
</evidence>
<feature type="compositionally biased region" description="Low complexity" evidence="1">
    <location>
        <begin position="27"/>
        <end position="42"/>
    </location>
</feature>
<organism evidence="3 4">
    <name type="scientific">Schistosoma japonicum</name>
    <name type="common">Blood fluke</name>
    <dbReference type="NCBI Taxonomy" id="6182"/>
    <lineage>
        <taxon>Eukaryota</taxon>
        <taxon>Metazoa</taxon>
        <taxon>Spiralia</taxon>
        <taxon>Lophotrochozoa</taxon>
        <taxon>Platyhelminthes</taxon>
        <taxon>Trematoda</taxon>
        <taxon>Digenea</taxon>
        <taxon>Strigeidida</taxon>
        <taxon>Schistosomatoidea</taxon>
        <taxon>Schistosomatidae</taxon>
        <taxon>Schistosoma</taxon>
    </lineage>
</organism>
<keyword evidence="2" id="KW-0732">Signal</keyword>
<feature type="compositionally biased region" description="Basic residues" evidence="1">
    <location>
        <begin position="56"/>
        <end position="66"/>
    </location>
</feature>
<evidence type="ECO:0000313" key="3">
    <source>
        <dbReference type="EMBL" id="TNN07573.1"/>
    </source>
</evidence>
<accession>A0A4Z2CTX4</accession>
<protein>
    <submittedName>
        <fullName evidence="3">Uncharacterized protein</fullName>
    </submittedName>
</protein>
<feature type="non-terminal residue" evidence="3">
    <location>
        <position position="66"/>
    </location>
</feature>
<proteinExistence type="predicted"/>
<feature type="region of interest" description="Disordered" evidence="1">
    <location>
        <begin position="27"/>
        <end position="66"/>
    </location>
</feature>
<name>A0A4Z2CTX4_SCHJA</name>
<dbReference type="EMBL" id="SKCS01000427">
    <property type="protein sequence ID" value="TNN07573.1"/>
    <property type="molecule type" value="Genomic_DNA"/>
</dbReference>
<sequence length="66" mass="7111">METTLVTVLILGLTISHFNIVQCGDDATSTTAKAPAAAAPTKQHAPLPESAPRGPGKPRRDWRKRY</sequence>
<feature type="signal peptide" evidence="2">
    <location>
        <begin position="1"/>
        <end position="23"/>
    </location>
</feature>
<comment type="caution">
    <text evidence="3">The sequence shown here is derived from an EMBL/GenBank/DDBJ whole genome shotgun (WGS) entry which is preliminary data.</text>
</comment>
<gene>
    <name evidence="3" type="ORF">EWB00_007675</name>
</gene>
<reference evidence="3 4" key="1">
    <citation type="submission" date="2019-03" db="EMBL/GenBank/DDBJ databases">
        <title>An improved genome assembly of the fluke Schistosoma japonicum.</title>
        <authorList>
            <person name="Hu W."/>
            <person name="Luo F."/>
            <person name="Yin M."/>
            <person name="Mo X."/>
            <person name="Sun C."/>
            <person name="Wu Q."/>
            <person name="Zhu B."/>
            <person name="Xiang M."/>
            <person name="Wang J."/>
            <person name="Wang Y."/>
            <person name="Zhang T."/>
            <person name="Xu B."/>
            <person name="Zheng H."/>
            <person name="Feng Z."/>
        </authorList>
    </citation>
    <scope>NUCLEOTIDE SEQUENCE [LARGE SCALE GENOMIC DNA]</scope>
    <source>
        <strain evidence="3">HuSjv2</strain>
        <tissue evidence="3">Worms</tissue>
    </source>
</reference>
<dbReference type="Proteomes" id="UP000311919">
    <property type="component" value="Unassembled WGS sequence"/>
</dbReference>
<dbReference type="AlphaFoldDB" id="A0A4Z2CTX4"/>
<evidence type="ECO:0000313" key="4">
    <source>
        <dbReference type="Proteomes" id="UP000311919"/>
    </source>
</evidence>